<sequence>VFGLACLESLQADLPLDDLRRYLSSFDEPSKLDFVHLTSLARAWSYLPAEELPSKRRSSILKA</sequence>
<proteinExistence type="predicted"/>
<protein>
    <submittedName>
        <fullName evidence="1">Uncharacterized protein</fullName>
    </submittedName>
</protein>
<organism evidence="1">
    <name type="scientific">marine metagenome</name>
    <dbReference type="NCBI Taxonomy" id="408172"/>
    <lineage>
        <taxon>unclassified sequences</taxon>
        <taxon>metagenomes</taxon>
        <taxon>ecological metagenomes</taxon>
    </lineage>
</organism>
<accession>A0A382ZWA3</accession>
<reference evidence="1" key="1">
    <citation type="submission" date="2018-05" db="EMBL/GenBank/DDBJ databases">
        <authorList>
            <person name="Lanie J.A."/>
            <person name="Ng W.-L."/>
            <person name="Kazmierczak K.M."/>
            <person name="Andrzejewski T.M."/>
            <person name="Davidsen T.M."/>
            <person name="Wayne K.J."/>
            <person name="Tettelin H."/>
            <person name="Glass J.I."/>
            <person name="Rusch D."/>
            <person name="Podicherti R."/>
            <person name="Tsui H.-C.T."/>
            <person name="Winkler M.E."/>
        </authorList>
    </citation>
    <scope>NUCLEOTIDE SEQUENCE</scope>
</reference>
<dbReference type="EMBL" id="UINC01187147">
    <property type="protein sequence ID" value="SVD99711.1"/>
    <property type="molecule type" value="Genomic_DNA"/>
</dbReference>
<feature type="non-terminal residue" evidence="1">
    <location>
        <position position="63"/>
    </location>
</feature>
<gene>
    <name evidence="1" type="ORF">METZ01_LOCUS452565</name>
</gene>
<dbReference type="AlphaFoldDB" id="A0A382ZWA3"/>
<name>A0A382ZWA3_9ZZZZ</name>
<feature type="non-terminal residue" evidence="1">
    <location>
        <position position="1"/>
    </location>
</feature>
<evidence type="ECO:0000313" key="1">
    <source>
        <dbReference type="EMBL" id="SVD99711.1"/>
    </source>
</evidence>